<dbReference type="EMBL" id="HADX01015875">
    <property type="protein sequence ID" value="SBP38107.1"/>
    <property type="molecule type" value="Transcribed_RNA"/>
</dbReference>
<gene>
    <name evidence="2" type="primary">Nfu_g_1_025675</name>
</gene>
<feature type="signal peptide" evidence="1">
    <location>
        <begin position="1"/>
        <end position="15"/>
    </location>
</feature>
<reference evidence="2" key="2">
    <citation type="submission" date="2016-06" db="EMBL/GenBank/DDBJ databases">
        <title>The genome of a short-lived fish provides insights into sex chromosome evolution and the genetic control of aging.</title>
        <authorList>
            <person name="Reichwald K."/>
            <person name="Felder M."/>
            <person name="Petzold A."/>
            <person name="Koch P."/>
            <person name="Groth M."/>
            <person name="Platzer M."/>
        </authorList>
    </citation>
    <scope>NUCLEOTIDE SEQUENCE</scope>
    <source>
        <tissue evidence="2">Brain</tissue>
    </source>
</reference>
<feature type="non-terminal residue" evidence="2">
    <location>
        <position position="1"/>
    </location>
</feature>
<evidence type="ECO:0000313" key="2">
    <source>
        <dbReference type="EMBL" id="SBP38107.1"/>
    </source>
</evidence>
<proteinExistence type="predicted"/>
<protein>
    <submittedName>
        <fullName evidence="2">Uncharacterized protein</fullName>
    </submittedName>
</protein>
<feature type="non-terminal residue" evidence="2">
    <location>
        <position position="61"/>
    </location>
</feature>
<dbReference type="AlphaFoldDB" id="A0A1A7Z5L1"/>
<organism evidence="2">
    <name type="scientific">Iconisemion striatum</name>
    <dbReference type="NCBI Taxonomy" id="60296"/>
    <lineage>
        <taxon>Eukaryota</taxon>
        <taxon>Metazoa</taxon>
        <taxon>Chordata</taxon>
        <taxon>Craniata</taxon>
        <taxon>Vertebrata</taxon>
        <taxon>Euteleostomi</taxon>
        <taxon>Actinopterygii</taxon>
        <taxon>Neopterygii</taxon>
        <taxon>Teleostei</taxon>
        <taxon>Neoteleostei</taxon>
        <taxon>Acanthomorphata</taxon>
        <taxon>Ovalentaria</taxon>
        <taxon>Atherinomorphae</taxon>
        <taxon>Cyprinodontiformes</taxon>
        <taxon>Nothobranchiidae</taxon>
        <taxon>Iconisemion</taxon>
    </lineage>
</organism>
<reference evidence="2" key="1">
    <citation type="submission" date="2016-05" db="EMBL/GenBank/DDBJ databases">
        <authorList>
            <person name="Lavstsen T."/>
            <person name="Jespersen J.S."/>
        </authorList>
    </citation>
    <scope>NUCLEOTIDE SEQUENCE</scope>
    <source>
        <tissue evidence="2">Brain</tissue>
    </source>
</reference>
<feature type="chain" id="PRO_5012091115" evidence="1">
    <location>
        <begin position="16"/>
        <end position="61"/>
    </location>
</feature>
<keyword evidence="1" id="KW-0732">Signal</keyword>
<evidence type="ECO:0000256" key="1">
    <source>
        <dbReference type="SAM" id="SignalP"/>
    </source>
</evidence>
<sequence>NLVCILAFSLGYLWACHYLGDHGRGKLGKRAGFLVLLRKLRKGETLSKPCSRDAAMRIQRR</sequence>
<accession>A0A1A7Z5L1</accession>
<name>A0A1A7Z5L1_9TELE</name>